<dbReference type="PROSITE" id="PS50943">
    <property type="entry name" value="HTH_CROC1"/>
    <property type="match status" value="1"/>
</dbReference>
<organism evidence="3 4">
    <name type="scientific">Kaistella montana</name>
    <dbReference type="NCBI Taxonomy" id="1849733"/>
    <lineage>
        <taxon>Bacteria</taxon>
        <taxon>Pseudomonadati</taxon>
        <taxon>Bacteroidota</taxon>
        <taxon>Flavobacteriia</taxon>
        <taxon>Flavobacteriales</taxon>
        <taxon>Weeksellaceae</taxon>
        <taxon>Chryseobacterium group</taxon>
        <taxon>Kaistella</taxon>
    </lineage>
</organism>
<dbReference type="Gene3D" id="1.10.260.40">
    <property type="entry name" value="lambda repressor-like DNA-binding domains"/>
    <property type="match status" value="1"/>
</dbReference>
<evidence type="ECO:0000313" key="3">
    <source>
        <dbReference type="EMBL" id="MFD2545443.1"/>
    </source>
</evidence>
<evidence type="ECO:0000313" key="4">
    <source>
        <dbReference type="Proteomes" id="UP001597394"/>
    </source>
</evidence>
<dbReference type="CDD" id="cd00093">
    <property type="entry name" value="HTH_XRE"/>
    <property type="match status" value="1"/>
</dbReference>
<proteinExistence type="predicted"/>
<dbReference type="Proteomes" id="UP001597394">
    <property type="component" value="Unassembled WGS sequence"/>
</dbReference>
<feature type="domain" description="HTH cro/C1-type" evidence="2">
    <location>
        <begin position="21"/>
        <end position="75"/>
    </location>
</feature>
<protein>
    <submittedName>
        <fullName evidence="3">Helix-turn-helix domain-containing protein</fullName>
    </submittedName>
</protein>
<dbReference type="SMART" id="SM00530">
    <property type="entry name" value="HTH_XRE"/>
    <property type="match status" value="1"/>
</dbReference>
<keyword evidence="4" id="KW-1185">Reference proteome</keyword>
<accession>A0ABW5KAS3</accession>
<name>A0ABW5KAS3_9FLAO</name>
<evidence type="ECO:0000256" key="1">
    <source>
        <dbReference type="ARBA" id="ARBA00023125"/>
    </source>
</evidence>
<evidence type="ECO:0000259" key="2">
    <source>
        <dbReference type="PROSITE" id="PS50943"/>
    </source>
</evidence>
<comment type="caution">
    <text evidence="3">The sequence shown here is derived from an EMBL/GenBank/DDBJ whole genome shotgun (WGS) entry which is preliminary data.</text>
</comment>
<gene>
    <name evidence="3" type="ORF">ACFSO8_08220</name>
</gene>
<dbReference type="PANTHER" id="PTHR46797:SF1">
    <property type="entry name" value="METHYLPHOSPHONATE SYNTHASE"/>
    <property type="match status" value="1"/>
</dbReference>
<dbReference type="RefSeq" id="WP_255929592.1">
    <property type="nucleotide sequence ID" value="NZ_JANFQP010000002.1"/>
</dbReference>
<dbReference type="InterPro" id="IPR050807">
    <property type="entry name" value="TransReg_Diox_bact_type"/>
</dbReference>
<keyword evidence="1" id="KW-0238">DNA-binding</keyword>
<dbReference type="PANTHER" id="PTHR46797">
    <property type="entry name" value="HTH-TYPE TRANSCRIPTIONAL REGULATOR"/>
    <property type="match status" value="1"/>
</dbReference>
<dbReference type="SUPFAM" id="SSF47413">
    <property type="entry name" value="lambda repressor-like DNA-binding domains"/>
    <property type="match status" value="1"/>
</dbReference>
<dbReference type="InterPro" id="IPR010982">
    <property type="entry name" value="Lambda_DNA-bd_dom_sf"/>
</dbReference>
<reference evidence="4" key="1">
    <citation type="journal article" date="2019" name="Int. J. Syst. Evol. Microbiol.">
        <title>The Global Catalogue of Microorganisms (GCM) 10K type strain sequencing project: providing services to taxonomists for standard genome sequencing and annotation.</title>
        <authorList>
            <consortium name="The Broad Institute Genomics Platform"/>
            <consortium name="The Broad Institute Genome Sequencing Center for Infectious Disease"/>
            <person name="Wu L."/>
            <person name="Ma J."/>
        </authorList>
    </citation>
    <scope>NUCLEOTIDE SEQUENCE [LARGE SCALE GENOMIC DNA]</scope>
    <source>
        <strain evidence="4">KCTC 52204</strain>
    </source>
</reference>
<dbReference type="InterPro" id="IPR001387">
    <property type="entry name" value="Cro/C1-type_HTH"/>
</dbReference>
<dbReference type="Pfam" id="PF01381">
    <property type="entry name" value="HTH_3"/>
    <property type="match status" value="1"/>
</dbReference>
<sequence>MKTLGLKVDKKELQIAVGKRIRQIRESKNMSQVDLASACNFEKSNMSRIESGNTSPNIFTLYIISKNLNVNLSELFQFEN</sequence>
<dbReference type="EMBL" id="JBHULG010000002">
    <property type="protein sequence ID" value="MFD2545443.1"/>
    <property type="molecule type" value="Genomic_DNA"/>
</dbReference>